<dbReference type="RefSeq" id="WP_132121233.1">
    <property type="nucleotide sequence ID" value="NZ_SLWS01000006.1"/>
</dbReference>
<feature type="transmembrane region" description="Helical" evidence="9">
    <location>
        <begin position="102"/>
        <end position="135"/>
    </location>
</feature>
<organism evidence="11 12">
    <name type="scientific">Actinocrispum wychmicini</name>
    <dbReference type="NCBI Taxonomy" id="1213861"/>
    <lineage>
        <taxon>Bacteria</taxon>
        <taxon>Bacillati</taxon>
        <taxon>Actinomycetota</taxon>
        <taxon>Actinomycetes</taxon>
        <taxon>Pseudonocardiales</taxon>
        <taxon>Pseudonocardiaceae</taxon>
        <taxon>Actinocrispum</taxon>
    </lineage>
</organism>
<dbReference type="InterPro" id="IPR025828">
    <property type="entry name" value="Put_sensor_dom"/>
</dbReference>
<dbReference type="CDD" id="cd16917">
    <property type="entry name" value="HATPase_UhpB-NarQ-NarX-like"/>
    <property type="match status" value="1"/>
</dbReference>
<dbReference type="InterPro" id="IPR036890">
    <property type="entry name" value="HATPase_C_sf"/>
</dbReference>
<evidence type="ECO:0000256" key="4">
    <source>
        <dbReference type="ARBA" id="ARBA00022679"/>
    </source>
</evidence>
<protein>
    <recommendedName>
        <fullName evidence="2">histidine kinase</fullName>
        <ecNumber evidence="2">2.7.13.3</ecNumber>
    </recommendedName>
</protein>
<keyword evidence="9" id="KW-0472">Membrane</keyword>
<dbReference type="InterPro" id="IPR050482">
    <property type="entry name" value="Sensor_HK_TwoCompSys"/>
</dbReference>
<keyword evidence="6 11" id="KW-0418">Kinase</keyword>
<keyword evidence="3" id="KW-0597">Phosphoprotein</keyword>
<feature type="domain" description="Histidine kinase/HSP90-like ATPase" evidence="10">
    <location>
        <begin position="315"/>
        <end position="404"/>
    </location>
</feature>
<dbReference type="EC" id="2.7.13.3" evidence="2"/>
<dbReference type="PANTHER" id="PTHR24421:SF10">
    <property type="entry name" value="NITRATE_NITRITE SENSOR PROTEIN NARQ"/>
    <property type="match status" value="1"/>
</dbReference>
<gene>
    <name evidence="11" type="ORF">EV192_106783</name>
</gene>
<dbReference type="Pfam" id="PF02518">
    <property type="entry name" value="HATPase_c"/>
    <property type="match status" value="1"/>
</dbReference>
<feature type="transmembrane region" description="Helical" evidence="9">
    <location>
        <begin position="155"/>
        <end position="179"/>
    </location>
</feature>
<keyword evidence="5" id="KW-0547">Nucleotide-binding</keyword>
<keyword evidence="9" id="KW-0812">Transmembrane</keyword>
<dbReference type="GO" id="GO:0005524">
    <property type="term" value="F:ATP binding"/>
    <property type="evidence" value="ECO:0007669"/>
    <property type="project" value="UniProtKB-KW"/>
</dbReference>
<dbReference type="PANTHER" id="PTHR24421">
    <property type="entry name" value="NITRATE/NITRITE SENSOR PROTEIN NARX-RELATED"/>
    <property type="match status" value="1"/>
</dbReference>
<evidence type="ECO:0000256" key="2">
    <source>
        <dbReference type="ARBA" id="ARBA00012438"/>
    </source>
</evidence>
<evidence type="ECO:0000256" key="9">
    <source>
        <dbReference type="SAM" id="Phobius"/>
    </source>
</evidence>
<name>A0A4R2JJV2_9PSEU</name>
<comment type="catalytic activity">
    <reaction evidence="1">
        <text>ATP + protein L-histidine = ADP + protein N-phospho-L-histidine.</text>
        <dbReference type="EC" id="2.7.13.3"/>
    </reaction>
</comment>
<evidence type="ECO:0000256" key="7">
    <source>
        <dbReference type="ARBA" id="ARBA00022840"/>
    </source>
</evidence>
<evidence type="ECO:0000256" key="6">
    <source>
        <dbReference type="ARBA" id="ARBA00022777"/>
    </source>
</evidence>
<keyword evidence="12" id="KW-1185">Reference proteome</keyword>
<proteinExistence type="predicted"/>
<accession>A0A4R2JJV2</accession>
<keyword evidence="9" id="KW-1133">Transmembrane helix</keyword>
<dbReference type="SUPFAM" id="SSF55874">
    <property type="entry name" value="ATPase domain of HSP90 chaperone/DNA topoisomerase II/histidine kinase"/>
    <property type="match status" value="1"/>
</dbReference>
<dbReference type="GO" id="GO:0000155">
    <property type="term" value="F:phosphorelay sensor kinase activity"/>
    <property type="evidence" value="ECO:0007669"/>
    <property type="project" value="InterPro"/>
</dbReference>
<evidence type="ECO:0000256" key="3">
    <source>
        <dbReference type="ARBA" id="ARBA00022553"/>
    </source>
</evidence>
<keyword evidence="7" id="KW-0067">ATP-binding</keyword>
<evidence type="ECO:0000256" key="5">
    <source>
        <dbReference type="ARBA" id="ARBA00022741"/>
    </source>
</evidence>
<sequence length="404" mass="43320">MLKQWGKSLGYLAVVGALTPVSMLLLFLLPMSAMSIVAAGLGFVLIPIVVMIIRLWTDLHRSLIGLVLDEPVPSAFRPPTGSIFRRLVQVATDSNTWRDIIWLVLNCFLGFGMAMLGLVLLVFATVGTFVALFWWTVRDGDSIQFMGSHVNNFGMALLLGAPLAIFSVIIAWYAIPFLAKTHALISKVLLSPSQLEARVEELTETRAGAVNAHEAELRRIERDLHDGTQARLVSIAMRLGVAEKSLPQDDPAGLLVREAREGAEQAMGELRDVIRTMYPPILADRGLANALAALGARCPVPVGVEVGELGRVPAAVETAAYYVVAEALTNVAKHSQATRASVRVTWDNALVIIVADNGFGGIDESRGTGVLGMRRRVAALDGTLTVDSPNGGPTVISVELPCAS</sequence>
<keyword evidence="8" id="KW-0902">Two-component regulatory system</keyword>
<dbReference type="Pfam" id="PF07730">
    <property type="entry name" value="HisKA_3"/>
    <property type="match status" value="1"/>
</dbReference>
<feature type="transmembrane region" description="Helical" evidence="9">
    <location>
        <begin position="35"/>
        <end position="56"/>
    </location>
</feature>
<keyword evidence="4" id="KW-0808">Transferase</keyword>
<dbReference type="InterPro" id="IPR011712">
    <property type="entry name" value="Sig_transdc_His_kin_sub3_dim/P"/>
</dbReference>
<dbReference type="GO" id="GO:0046983">
    <property type="term" value="F:protein dimerization activity"/>
    <property type="evidence" value="ECO:0007669"/>
    <property type="project" value="InterPro"/>
</dbReference>
<evidence type="ECO:0000256" key="8">
    <source>
        <dbReference type="ARBA" id="ARBA00023012"/>
    </source>
</evidence>
<evidence type="ECO:0000256" key="1">
    <source>
        <dbReference type="ARBA" id="ARBA00000085"/>
    </source>
</evidence>
<evidence type="ECO:0000259" key="10">
    <source>
        <dbReference type="SMART" id="SM00387"/>
    </source>
</evidence>
<dbReference type="Gene3D" id="3.30.565.10">
    <property type="entry name" value="Histidine kinase-like ATPase, C-terminal domain"/>
    <property type="match status" value="1"/>
</dbReference>
<evidence type="ECO:0000313" key="12">
    <source>
        <dbReference type="Proteomes" id="UP000295680"/>
    </source>
</evidence>
<comment type="caution">
    <text evidence="11">The sequence shown here is derived from an EMBL/GenBank/DDBJ whole genome shotgun (WGS) entry which is preliminary data.</text>
</comment>
<dbReference type="AlphaFoldDB" id="A0A4R2JJV2"/>
<dbReference type="Proteomes" id="UP000295680">
    <property type="component" value="Unassembled WGS sequence"/>
</dbReference>
<dbReference type="Pfam" id="PF13796">
    <property type="entry name" value="Sensor"/>
    <property type="match status" value="1"/>
</dbReference>
<dbReference type="Gene3D" id="1.20.5.1930">
    <property type="match status" value="1"/>
</dbReference>
<reference evidence="11 12" key="1">
    <citation type="submission" date="2019-03" db="EMBL/GenBank/DDBJ databases">
        <title>Genomic Encyclopedia of Type Strains, Phase IV (KMG-IV): sequencing the most valuable type-strain genomes for metagenomic binning, comparative biology and taxonomic classification.</title>
        <authorList>
            <person name="Goeker M."/>
        </authorList>
    </citation>
    <scope>NUCLEOTIDE SEQUENCE [LARGE SCALE GENOMIC DNA]</scope>
    <source>
        <strain evidence="11 12">DSM 45934</strain>
    </source>
</reference>
<dbReference type="OrthoDB" id="5242012at2"/>
<dbReference type="GO" id="GO:0016020">
    <property type="term" value="C:membrane"/>
    <property type="evidence" value="ECO:0007669"/>
    <property type="project" value="InterPro"/>
</dbReference>
<dbReference type="SMART" id="SM00387">
    <property type="entry name" value="HATPase_c"/>
    <property type="match status" value="1"/>
</dbReference>
<feature type="transmembrane region" description="Helical" evidence="9">
    <location>
        <begin position="9"/>
        <end position="29"/>
    </location>
</feature>
<dbReference type="EMBL" id="SLWS01000006">
    <property type="protein sequence ID" value="TCO57306.1"/>
    <property type="molecule type" value="Genomic_DNA"/>
</dbReference>
<dbReference type="InterPro" id="IPR003594">
    <property type="entry name" value="HATPase_dom"/>
</dbReference>
<evidence type="ECO:0000313" key="11">
    <source>
        <dbReference type="EMBL" id="TCO57306.1"/>
    </source>
</evidence>